<evidence type="ECO:0008006" key="3">
    <source>
        <dbReference type="Google" id="ProtNLM"/>
    </source>
</evidence>
<evidence type="ECO:0000313" key="2">
    <source>
        <dbReference type="Proteomes" id="UP001310594"/>
    </source>
</evidence>
<dbReference type="Proteomes" id="UP001310594">
    <property type="component" value="Unassembled WGS sequence"/>
</dbReference>
<dbReference type="InterPro" id="IPR010721">
    <property type="entry name" value="UstE-like"/>
</dbReference>
<reference evidence="1" key="1">
    <citation type="submission" date="2023-08" db="EMBL/GenBank/DDBJ databases">
        <title>Black Yeasts Isolated from many extreme environments.</title>
        <authorList>
            <person name="Coleine C."/>
            <person name="Stajich J.E."/>
            <person name="Selbmann L."/>
        </authorList>
    </citation>
    <scope>NUCLEOTIDE SEQUENCE</scope>
    <source>
        <strain evidence="1">CCFEE 5810</strain>
    </source>
</reference>
<dbReference type="GO" id="GO:0016020">
    <property type="term" value="C:membrane"/>
    <property type="evidence" value="ECO:0007669"/>
    <property type="project" value="TreeGrafter"/>
</dbReference>
<evidence type="ECO:0000313" key="1">
    <source>
        <dbReference type="EMBL" id="KAK5694631.1"/>
    </source>
</evidence>
<dbReference type="Gene3D" id="1.20.120.1630">
    <property type="match status" value="1"/>
</dbReference>
<dbReference type="EMBL" id="JAVRQU010000015">
    <property type="protein sequence ID" value="KAK5694631.1"/>
    <property type="molecule type" value="Genomic_DNA"/>
</dbReference>
<comment type="caution">
    <text evidence="1">The sequence shown here is derived from an EMBL/GenBank/DDBJ whole genome shotgun (WGS) entry which is preliminary data.</text>
</comment>
<sequence>MSRPASADKGPIKRGVKQSNTLGTATFFGLRAADPFLQWQILGNGLGSGLIKQLGGTPLPKGPSLVTNTFLDTYAGLSPYRSILLAMSVGSMVKQNFHLTAVMQEEMPPSGGVMVGVFNAVMNSLNSLFFITAQTSASVNGEHFPQTPLIVGSAMYTTGLFIEWYSEVQRHMFKKDPANKGKVFKGGLFGLSRHINYFGYTMWRAGYALAAGGWVWGAAIGALHTYDFTQRGIPSLQGYLQQKYGEEYQTYEQAVPYKFVPFIW</sequence>
<name>A0AAN7W5G8_9PEZI</name>
<dbReference type="AlphaFoldDB" id="A0AAN7W5G8"/>
<dbReference type="PANTHER" id="PTHR32251:SF15">
    <property type="entry name" value="3-OXO-5-ALPHA-STEROID 4-DEHYDROGENASE (DUF1295)"/>
    <property type="match status" value="1"/>
</dbReference>
<dbReference type="Pfam" id="PF06966">
    <property type="entry name" value="DUF1295"/>
    <property type="match status" value="1"/>
</dbReference>
<protein>
    <recommendedName>
        <fullName evidence="3">Steroid 5-alpha reductase C-terminal domain-containing protein</fullName>
    </recommendedName>
</protein>
<dbReference type="PANTHER" id="PTHR32251">
    <property type="entry name" value="3-OXO-5-ALPHA-STEROID 4-DEHYDROGENASE"/>
    <property type="match status" value="1"/>
</dbReference>
<proteinExistence type="predicted"/>
<accession>A0AAN7W5G8</accession>
<organism evidence="1 2">
    <name type="scientific">Elasticomyces elasticus</name>
    <dbReference type="NCBI Taxonomy" id="574655"/>
    <lineage>
        <taxon>Eukaryota</taxon>
        <taxon>Fungi</taxon>
        <taxon>Dikarya</taxon>
        <taxon>Ascomycota</taxon>
        <taxon>Pezizomycotina</taxon>
        <taxon>Dothideomycetes</taxon>
        <taxon>Dothideomycetidae</taxon>
        <taxon>Mycosphaerellales</taxon>
        <taxon>Teratosphaeriaceae</taxon>
        <taxon>Elasticomyces</taxon>
    </lineage>
</organism>
<dbReference type="PROSITE" id="PS50244">
    <property type="entry name" value="S5A_REDUCTASE"/>
    <property type="match status" value="1"/>
</dbReference>
<gene>
    <name evidence="1" type="ORF">LTR97_009221</name>
</gene>